<accession>A0ABN7WG72</accession>
<evidence type="ECO:0000313" key="3">
    <source>
        <dbReference type="Proteomes" id="UP000789901"/>
    </source>
</evidence>
<evidence type="ECO:0000256" key="1">
    <source>
        <dbReference type="SAM" id="MobiDB-lite"/>
    </source>
</evidence>
<evidence type="ECO:0000313" key="2">
    <source>
        <dbReference type="EMBL" id="CAG8830749.1"/>
    </source>
</evidence>
<proteinExistence type="predicted"/>
<dbReference type="Proteomes" id="UP000789901">
    <property type="component" value="Unassembled WGS sequence"/>
</dbReference>
<reference evidence="2 3" key="1">
    <citation type="submission" date="2021-06" db="EMBL/GenBank/DDBJ databases">
        <authorList>
            <person name="Kallberg Y."/>
            <person name="Tangrot J."/>
            <person name="Rosling A."/>
        </authorList>
    </citation>
    <scope>NUCLEOTIDE SEQUENCE [LARGE SCALE GENOMIC DNA]</scope>
    <source>
        <strain evidence="2 3">120-4 pot B 10/14</strain>
    </source>
</reference>
<dbReference type="EMBL" id="CAJVQB010042889">
    <property type="protein sequence ID" value="CAG8830749.1"/>
    <property type="molecule type" value="Genomic_DNA"/>
</dbReference>
<feature type="compositionally biased region" description="Basic and acidic residues" evidence="1">
    <location>
        <begin position="1"/>
        <end position="27"/>
    </location>
</feature>
<sequence>MSKEKILSNEKESNESLTEYMHKKPEKPISQNKAAKLKRNETRSARLGKYIRIKPNVTHEVAVEMREMIFKGTQKLDIDVN</sequence>
<comment type="caution">
    <text evidence="2">The sequence shown here is derived from an EMBL/GenBank/DDBJ whole genome shotgun (WGS) entry which is preliminary data.</text>
</comment>
<feature type="region of interest" description="Disordered" evidence="1">
    <location>
        <begin position="1"/>
        <end position="40"/>
    </location>
</feature>
<protein>
    <submittedName>
        <fullName evidence="2">18234_t:CDS:1</fullName>
    </submittedName>
</protein>
<gene>
    <name evidence="2" type="ORF">GMARGA_LOCUS30431</name>
</gene>
<name>A0ABN7WG72_GIGMA</name>
<keyword evidence="3" id="KW-1185">Reference proteome</keyword>
<organism evidence="2 3">
    <name type="scientific">Gigaspora margarita</name>
    <dbReference type="NCBI Taxonomy" id="4874"/>
    <lineage>
        <taxon>Eukaryota</taxon>
        <taxon>Fungi</taxon>
        <taxon>Fungi incertae sedis</taxon>
        <taxon>Mucoromycota</taxon>
        <taxon>Glomeromycotina</taxon>
        <taxon>Glomeromycetes</taxon>
        <taxon>Diversisporales</taxon>
        <taxon>Gigasporaceae</taxon>
        <taxon>Gigaspora</taxon>
    </lineage>
</organism>